<dbReference type="Proteomes" id="UP000053319">
    <property type="component" value="Unassembled WGS sequence"/>
</dbReference>
<protein>
    <recommendedName>
        <fullName evidence="3">EF-hand domain-containing protein</fullName>
    </recommendedName>
</protein>
<dbReference type="KEGG" id="dsq:DICSQDRAFT_17865"/>
<dbReference type="PROSITE" id="PS00018">
    <property type="entry name" value="EF_HAND_1"/>
    <property type="match status" value="1"/>
</dbReference>
<dbReference type="OMA" id="GPHERIM"/>
<evidence type="ECO:0000313" key="2">
    <source>
        <dbReference type="Proteomes" id="UP000053319"/>
    </source>
</evidence>
<gene>
    <name evidence="1" type="ORF">DICSQDRAFT_17865</name>
</gene>
<organism evidence="1 2">
    <name type="scientific">Dichomitus squalens (strain LYAD-421)</name>
    <name type="common">Western red white-rot fungus</name>
    <dbReference type="NCBI Taxonomy" id="732165"/>
    <lineage>
        <taxon>Eukaryota</taxon>
        <taxon>Fungi</taxon>
        <taxon>Dikarya</taxon>
        <taxon>Basidiomycota</taxon>
        <taxon>Agaricomycotina</taxon>
        <taxon>Agaricomycetes</taxon>
        <taxon>Polyporales</taxon>
        <taxon>Polyporaceae</taxon>
        <taxon>Dichomitus</taxon>
    </lineage>
</organism>
<feature type="non-terminal residue" evidence="1">
    <location>
        <position position="1"/>
    </location>
</feature>
<dbReference type="InterPro" id="IPR018247">
    <property type="entry name" value="EF_Hand_1_Ca_BS"/>
</dbReference>
<reference evidence="1 2" key="1">
    <citation type="journal article" date="2012" name="Science">
        <title>The Paleozoic origin of enzymatic lignin decomposition reconstructed from 31 fungal genomes.</title>
        <authorList>
            <person name="Floudas D."/>
            <person name="Binder M."/>
            <person name="Riley R."/>
            <person name="Barry K."/>
            <person name="Blanchette R.A."/>
            <person name="Henrissat B."/>
            <person name="Martinez A.T."/>
            <person name="Otillar R."/>
            <person name="Spatafora J.W."/>
            <person name="Yadav J.S."/>
            <person name="Aerts A."/>
            <person name="Benoit I."/>
            <person name="Boyd A."/>
            <person name="Carlson A."/>
            <person name="Copeland A."/>
            <person name="Coutinho P.M."/>
            <person name="de Vries R.P."/>
            <person name="Ferreira P."/>
            <person name="Findley K."/>
            <person name="Foster B."/>
            <person name="Gaskell J."/>
            <person name="Glotzer D."/>
            <person name="Gorecki P."/>
            <person name="Heitman J."/>
            <person name="Hesse C."/>
            <person name="Hori C."/>
            <person name="Igarashi K."/>
            <person name="Jurgens J.A."/>
            <person name="Kallen N."/>
            <person name="Kersten P."/>
            <person name="Kohler A."/>
            <person name="Kuees U."/>
            <person name="Kumar T.K.A."/>
            <person name="Kuo A."/>
            <person name="LaButti K."/>
            <person name="Larrondo L.F."/>
            <person name="Lindquist E."/>
            <person name="Ling A."/>
            <person name="Lombard V."/>
            <person name="Lucas S."/>
            <person name="Lundell T."/>
            <person name="Martin R."/>
            <person name="McLaughlin D.J."/>
            <person name="Morgenstern I."/>
            <person name="Morin E."/>
            <person name="Murat C."/>
            <person name="Nagy L.G."/>
            <person name="Nolan M."/>
            <person name="Ohm R.A."/>
            <person name="Patyshakuliyeva A."/>
            <person name="Rokas A."/>
            <person name="Ruiz-Duenas F.J."/>
            <person name="Sabat G."/>
            <person name="Salamov A."/>
            <person name="Samejima M."/>
            <person name="Schmutz J."/>
            <person name="Slot J.C."/>
            <person name="St John F."/>
            <person name="Stenlid J."/>
            <person name="Sun H."/>
            <person name="Sun S."/>
            <person name="Syed K."/>
            <person name="Tsang A."/>
            <person name="Wiebenga A."/>
            <person name="Young D."/>
            <person name="Pisabarro A."/>
            <person name="Eastwood D.C."/>
            <person name="Martin F."/>
            <person name="Cullen D."/>
            <person name="Grigoriev I.V."/>
            <person name="Hibbett D.S."/>
        </authorList>
    </citation>
    <scope>NUCLEOTIDE SEQUENCE [LARGE SCALE GENOMIC DNA]</scope>
    <source>
        <strain evidence="1 2">LYAD-421 SS1</strain>
    </source>
</reference>
<sequence>LMTRIAGDIEECANACNAYSNSRVLLKAFKGYKWEEKFKEHIKTFASRKTEIIQALSMHSAIGIDHANDKLDRLMESSMIGQAGGPDAALRDPATLRSLLDSERSLEYKDGYIPPRPHISHTFTGSSSEMSVLRQEVTRAPSVEITANRKIFQRRFDIRIKGLRDEMARLSAHQGEWIVGTVLQGPHERIMNPDLRDIWKDMRWRAIVKPRHLVLAIHDFYLQKLDDQQRARDVKVEGTGKQCQEISEADAWTLQCIDLMHFQPIIEALDEDASGYVTIQEVNRFTASRPKGWSLLYWLAYWAVGWQVCMTEYRRRIITLWHAMSQLENIRQLNNANINEYLDVIRQTVGQMIAGFKPLSERLAVLPRFRTYMDQEEERLRDSLKTVDYQIDALETVTDINRQKGIERNLFPLLYLLMRRHYDIMKLAQVHVLHNDELADAGE</sequence>
<dbReference type="GeneID" id="18840659"/>
<proteinExistence type="predicted"/>
<name>R7SNX3_DICSQ</name>
<evidence type="ECO:0000313" key="1">
    <source>
        <dbReference type="EMBL" id="EJF57786.1"/>
    </source>
</evidence>
<accession>R7SNX3</accession>
<dbReference type="AlphaFoldDB" id="R7SNX3"/>
<feature type="non-terminal residue" evidence="1">
    <location>
        <position position="443"/>
    </location>
</feature>
<dbReference type="EMBL" id="JH719444">
    <property type="protein sequence ID" value="EJF57786.1"/>
    <property type="molecule type" value="Genomic_DNA"/>
</dbReference>
<dbReference type="HOGENOM" id="CLU_619047_0_0_1"/>
<dbReference type="RefSeq" id="XP_007369414.1">
    <property type="nucleotide sequence ID" value="XM_007369352.1"/>
</dbReference>
<evidence type="ECO:0008006" key="3">
    <source>
        <dbReference type="Google" id="ProtNLM"/>
    </source>
</evidence>